<protein>
    <submittedName>
        <fullName evidence="6">LysR family transcriptional regulator</fullName>
    </submittedName>
</protein>
<dbReference type="Gene3D" id="1.10.10.10">
    <property type="entry name" value="Winged helix-like DNA-binding domain superfamily/Winged helix DNA-binding domain"/>
    <property type="match status" value="1"/>
</dbReference>
<keyword evidence="2" id="KW-0805">Transcription regulation</keyword>
<dbReference type="InterPro" id="IPR005119">
    <property type="entry name" value="LysR_subst-bd"/>
</dbReference>
<evidence type="ECO:0000313" key="6">
    <source>
        <dbReference type="EMBL" id="QTD48688.1"/>
    </source>
</evidence>
<dbReference type="GO" id="GO:0003700">
    <property type="term" value="F:DNA-binding transcription factor activity"/>
    <property type="evidence" value="ECO:0007669"/>
    <property type="project" value="InterPro"/>
</dbReference>
<dbReference type="SUPFAM" id="SSF46785">
    <property type="entry name" value="Winged helix' DNA-binding domain"/>
    <property type="match status" value="1"/>
</dbReference>
<accession>A0A8A4TIR5</accession>
<sequence>MTTLPDLNWDHLRVFLAVMRSNSLRQAAQQLGTSHPTIRRRLAALEAQVGIRLFDRRSDSLHVTPEAAALLEKAEQVEASIHAFERCASSADPSLQGTIHVTAPDLVMSDLLAPDLAAFAARWPQITLRIETSYELADLGRREADIAFRLVSPETVLNHELAGRKAATTYAAVYGRGRQWIGWPDRERQLQWIRKTPFRDYPIHCVLSNVYLMRAACIAGMGLAILPCFMAEPYLERRTQPEPGGDLWVLVHPDLRRNARLRLFRDQMFEAIKRREPQLKGTASNEPEVCEGS</sequence>
<gene>
    <name evidence="6" type="ORF">J3U87_24160</name>
</gene>
<evidence type="ECO:0000256" key="4">
    <source>
        <dbReference type="ARBA" id="ARBA00023163"/>
    </source>
</evidence>
<dbReference type="Proteomes" id="UP000663929">
    <property type="component" value="Chromosome"/>
</dbReference>
<dbReference type="InterPro" id="IPR058163">
    <property type="entry name" value="LysR-type_TF_proteobact-type"/>
</dbReference>
<dbReference type="RefSeq" id="WP_237378339.1">
    <property type="nucleotide sequence ID" value="NZ_CP071793.1"/>
</dbReference>
<feature type="domain" description="HTH lysR-type" evidence="5">
    <location>
        <begin position="7"/>
        <end position="64"/>
    </location>
</feature>
<keyword evidence="3" id="KW-0238">DNA-binding</keyword>
<name>A0A8A4TIR5_SULCO</name>
<proteinExistence type="inferred from homology"/>
<reference evidence="6" key="1">
    <citation type="submission" date="2021-03" db="EMBL/GenBank/DDBJ databases">
        <title>Acanthopleuribacteraceae sp. M133.</title>
        <authorList>
            <person name="Wang G."/>
        </authorList>
    </citation>
    <scope>NUCLEOTIDE SEQUENCE</scope>
    <source>
        <strain evidence="6">M133</strain>
    </source>
</reference>
<dbReference type="KEGG" id="scor:J3U87_24160"/>
<dbReference type="Gene3D" id="3.40.190.290">
    <property type="match status" value="1"/>
</dbReference>
<dbReference type="GO" id="GO:0006351">
    <property type="term" value="P:DNA-templated transcription"/>
    <property type="evidence" value="ECO:0007669"/>
    <property type="project" value="TreeGrafter"/>
</dbReference>
<evidence type="ECO:0000256" key="2">
    <source>
        <dbReference type="ARBA" id="ARBA00023015"/>
    </source>
</evidence>
<dbReference type="PANTHER" id="PTHR30537:SF3">
    <property type="entry name" value="TRANSCRIPTIONAL REGULATORY PROTEIN"/>
    <property type="match status" value="1"/>
</dbReference>
<comment type="similarity">
    <text evidence="1">Belongs to the LysR transcriptional regulatory family.</text>
</comment>
<dbReference type="InterPro" id="IPR036390">
    <property type="entry name" value="WH_DNA-bd_sf"/>
</dbReference>
<keyword evidence="7" id="KW-1185">Reference proteome</keyword>
<keyword evidence="4" id="KW-0804">Transcription</keyword>
<dbReference type="EMBL" id="CP071793">
    <property type="protein sequence ID" value="QTD48688.1"/>
    <property type="molecule type" value="Genomic_DNA"/>
</dbReference>
<evidence type="ECO:0000256" key="1">
    <source>
        <dbReference type="ARBA" id="ARBA00009437"/>
    </source>
</evidence>
<dbReference type="InterPro" id="IPR000847">
    <property type="entry name" value="LysR_HTH_N"/>
</dbReference>
<dbReference type="PROSITE" id="PS50931">
    <property type="entry name" value="HTH_LYSR"/>
    <property type="match status" value="1"/>
</dbReference>
<dbReference type="Pfam" id="PF00126">
    <property type="entry name" value="HTH_1"/>
    <property type="match status" value="1"/>
</dbReference>
<dbReference type="PANTHER" id="PTHR30537">
    <property type="entry name" value="HTH-TYPE TRANSCRIPTIONAL REGULATOR"/>
    <property type="match status" value="1"/>
</dbReference>
<evidence type="ECO:0000256" key="3">
    <source>
        <dbReference type="ARBA" id="ARBA00023125"/>
    </source>
</evidence>
<organism evidence="6 7">
    <name type="scientific">Sulfidibacter corallicola</name>
    <dbReference type="NCBI Taxonomy" id="2818388"/>
    <lineage>
        <taxon>Bacteria</taxon>
        <taxon>Pseudomonadati</taxon>
        <taxon>Acidobacteriota</taxon>
        <taxon>Holophagae</taxon>
        <taxon>Acanthopleuribacterales</taxon>
        <taxon>Acanthopleuribacteraceae</taxon>
        <taxon>Sulfidibacter</taxon>
    </lineage>
</organism>
<dbReference type="InterPro" id="IPR036388">
    <property type="entry name" value="WH-like_DNA-bd_sf"/>
</dbReference>
<dbReference type="Pfam" id="PF03466">
    <property type="entry name" value="LysR_substrate"/>
    <property type="match status" value="1"/>
</dbReference>
<dbReference type="GO" id="GO:0043565">
    <property type="term" value="F:sequence-specific DNA binding"/>
    <property type="evidence" value="ECO:0007669"/>
    <property type="project" value="TreeGrafter"/>
</dbReference>
<evidence type="ECO:0000259" key="5">
    <source>
        <dbReference type="PROSITE" id="PS50931"/>
    </source>
</evidence>
<dbReference type="SUPFAM" id="SSF53850">
    <property type="entry name" value="Periplasmic binding protein-like II"/>
    <property type="match status" value="1"/>
</dbReference>
<dbReference type="AlphaFoldDB" id="A0A8A4TIR5"/>
<evidence type="ECO:0000313" key="7">
    <source>
        <dbReference type="Proteomes" id="UP000663929"/>
    </source>
</evidence>